<evidence type="ECO:0000313" key="4">
    <source>
        <dbReference type="EMBL" id="RHL47173.1"/>
    </source>
</evidence>
<keyword evidence="2" id="KW-0732">Signal</keyword>
<dbReference type="SMART" id="SM00635">
    <property type="entry name" value="BID_2"/>
    <property type="match status" value="4"/>
</dbReference>
<dbReference type="AlphaFoldDB" id="A0A415LF44"/>
<feature type="domain" description="F5/8 type C" evidence="3">
    <location>
        <begin position="18"/>
        <end position="149"/>
    </location>
</feature>
<dbReference type="Pfam" id="PF02368">
    <property type="entry name" value="Big_2"/>
    <property type="match status" value="4"/>
</dbReference>
<dbReference type="Proteomes" id="UP000283314">
    <property type="component" value="Unassembled WGS sequence"/>
</dbReference>
<sequence length="850" mass="93661">MKKLVACLLSVATMVATLYTPAFAYEGQPLGRNVAYNRTVNVSNSFNTNEYNKPDFLTDGNLERGYQTACISSNKDNPYEDPQTWSMDLGRSYEIDKVILYWENAAAKKYKIYVSENKTDWMEVASEEAGEKGRFKYDFAPTNARYVKIELEERTMEIYGYCMYEWQIFTVGSVEEKEVPNLAENATAVASSDDGENSAEKAIDGDEGTMWRTEYIQDQTVTDEEKANENITLSWNSPQTFDTVKVKWGGGYMKGYKLQTSDDGETWTDMYEVTSGIASEYRNIRLKEAVTTSHLRLQGITFGAYCFEIYEIQVYDQTNVPVESINLNYTSKKLNLDKEEDNKVELEYNIAPSNTSQTDVVWSSSNEAVAEVKNGVVAGKSVGRADITIASKDNPNVKKTCVVYVSKELDKSKVTAVRNDKNINVNWTKVAHASSYVLSRYNKITGIVNDIYEGTDTAFEDKDLTSGKYVYTVKAILDENEADANLYSNSVSEESEAVIIPEPVTGIEVANDYQHMGLFVGGSGKIRYSVLPGNATNTNVTFKSLNEKVATVDANGVVTGVSEGNADIVITTEEGGFEAKCTVRVDGIDARDIERVGDKTVTMGLNQTRQLQVKITPSDTTNKNVQWTSSNNSVTTVDSNGVVTSKNSGSTIITATTHNGLKTEFFIEVETPVTNITLNSNEINLNPGGTFKLDATVNPSNASNKNIKWISANESIATVDQSGNVAADVAGTTYISAVSADGKVVATCTVNVSKPVVTKPAKVKIKSAKKKGKKVTLKWKKISDAAGYVVYMKTNSGKFKAVKTVKKAKTVKAVISLKKGNKYSFKIRAYKLDEETNVYGAYSKIKKVKM</sequence>
<dbReference type="InterPro" id="IPR000421">
    <property type="entry name" value="FA58C"/>
</dbReference>
<feature type="signal peptide" evidence="2">
    <location>
        <begin position="1"/>
        <end position="24"/>
    </location>
</feature>
<dbReference type="EMBL" id="QROT01000002">
    <property type="protein sequence ID" value="RHL47173.1"/>
    <property type="molecule type" value="Genomic_DNA"/>
</dbReference>
<dbReference type="PANTHER" id="PTHR23019">
    <property type="entry name" value="NUCLEAR PORE MEMBRANE GLYCOPROTEIN GP210-RELATED"/>
    <property type="match status" value="1"/>
</dbReference>
<reference evidence="4 5" key="1">
    <citation type="submission" date="2018-08" db="EMBL/GenBank/DDBJ databases">
        <title>A genome reference for cultivated species of the human gut microbiota.</title>
        <authorList>
            <person name="Zou Y."/>
            <person name="Xue W."/>
            <person name="Luo G."/>
        </authorList>
    </citation>
    <scope>NUCLEOTIDE SEQUENCE [LARGE SCALE GENOMIC DNA]</scope>
    <source>
        <strain evidence="4 5">AF37-4</strain>
    </source>
</reference>
<proteinExistence type="predicted"/>
<gene>
    <name evidence="4" type="ORF">DW018_03385</name>
</gene>
<feature type="chain" id="PRO_5019215002" description="F5/8 type C domain-containing protein" evidence="2">
    <location>
        <begin position="25"/>
        <end position="850"/>
    </location>
</feature>
<dbReference type="Gene3D" id="2.60.40.10">
    <property type="entry name" value="Immunoglobulins"/>
    <property type="match status" value="2"/>
</dbReference>
<dbReference type="InterPro" id="IPR045197">
    <property type="entry name" value="NUP210-like"/>
</dbReference>
<protein>
    <recommendedName>
        <fullName evidence="3">F5/8 type C domain-containing protein</fullName>
    </recommendedName>
</protein>
<name>A0A415LF44_9FIRM</name>
<evidence type="ECO:0000259" key="3">
    <source>
        <dbReference type="PROSITE" id="PS50022"/>
    </source>
</evidence>
<dbReference type="Pfam" id="PF00754">
    <property type="entry name" value="F5_F8_type_C"/>
    <property type="match status" value="2"/>
</dbReference>
<dbReference type="InterPro" id="IPR036116">
    <property type="entry name" value="FN3_sf"/>
</dbReference>
<evidence type="ECO:0000256" key="2">
    <source>
        <dbReference type="SAM" id="SignalP"/>
    </source>
</evidence>
<dbReference type="SUPFAM" id="SSF49265">
    <property type="entry name" value="Fibronectin type III"/>
    <property type="match status" value="1"/>
</dbReference>
<dbReference type="InterPro" id="IPR013783">
    <property type="entry name" value="Ig-like_fold"/>
</dbReference>
<dbReference type="SUPFAM" id="SSF49373">
    <property type="entry name" value="Invasin/intimin cell-adhesion fragments"/>
    <property type="match status" value="4"/>
</dbReference>
<evidence type="ECO:0000256" key="1">
    <source>
        <dbReference type="ARBA" id="ARBA00023295"/>
    </source>
</evidence>
<dbReference type="InterPro" id="IPR003343">
    <property type="entry name" value="Big_2"/>
</dbReference>
<dbReference type="PROSITE" id="PS50022">
    <property type="entry name" value="FA58C_3"/>
    <property type="match status" value="2"/>
</dbReference>
<dbReference type="Gene3D" id="2.60.120.260">
    <property type="entry name" value="Galactose-binding domain-like"/>
    <property type="match status" value="2"/>
</dbReference>
<dbReference type="Gene3D" id="2.60.40.1080">
    <property type="match status" value="4"/>
</dbReference>
<keyword evidence="1" id="KW-0378">Hydrolase</keyword>
<feature type="domain" description="F5/8 type C" evidence="3">
    <location>
        <begin position="167"/>
        <end position="317"/>
    </location>
</feature>
<accession>A0A415LF44</accession>
<dbReference type="GO" id="GO:0016798">
    <property type="term" value="F:hydrolase activity, acting on glycosyl bonds"/>
    <property type="evidence" value="ECO:0007669"/>
    <property type="project" value="UniProtKB-KW"/>
</dbReference>
<dbReference type="PANTHER" id="PTHR23019:SF0">
    <property type="entry name" value="NUCLEAR PORE MEMBRANE GLYCOPROTEIN 210"/>
    <property type="match status" value="1"/>
</dbReference>
<comment type="caution">
    <text evidence="4">The sequence shown here is derived from an EMBL/GenBank/DDBJ whole genome shotgun (WGS) entry which is preliminary data.</text>
</comment>
<dbReference type="RefSeq" id="WP_118379384.1">
    <property type="nucleotide sequence ID" value="NZ_CABJDQ010000002.1"/>
</dbReference>
<dbReference type="InterPro" id="IPR008964">
    <property type="entry name" value="Invasin/intimin_cell_adhesion"/>
</dbReference>
<dbReference type="GeneID" id="66466273"/>
<dbReference type="InterPro" id="IPR008979">
    <property type="entry name" value="Galactose-bd-like_sf"/>
</dbReference>
<evidence type="ECO:0000313" key="5">
    <source>
        <dbReference type="Proteomes" id="UP000283314"/>
    </source>
</evidence>
<keyword evidence="1" id="KW-0326">Glycosidase</keyword>
<dbReference type="SUPFAM" id="SSF49785">
    <property type="entry name" value="Galactose-binding domain-like"/>
    <property type="match status" value="2"/>
</dbReference>
<organism evidence="4 5">
    <name type="scientific">Eubacterium ventriosum</name>
    <dbReference type="NCBI Taxonomy" id="39496"/>
    <lineage>
        <taxon>Bacteria</taxon>
        <taxon>Bacillati</taxon>
        <taxon>Bacillota</taxon>
        <taxon>Clostridia</taxon>
        <taxon>Eubacteriales</taxon>
        <taxon>Eubacteriaceae</taxon>
        <taxon>Eubacterium</taxon>
    </lineage>
</organism>